<evidence type="ECO:0000313" key="1">
    <source>
        <dbReference type="EMBL" id="HIU33469.1"/>
    </source>
</evidence>
<dbReference type="AlphaFoldDB" id="A0A9D1ICH0"/>
<sequence>MPGCNEAKCLCPNKDCKNHGKCCKCVNYHRDERGNLPMCLRPLLEKKQKDS</sequence>
<evidence type="ECO:0000313" key="2">
    <source>
        <dbReference type="Proteomes" id="UP000824072"/>
    </source>
</evidence>
<organism evidence="1 2">
    <name type="scientific">Candidatus Pullichristensenella excrementigallinarum</name>
    <dbReference type="NCBI Taxonomy" id="2840907"/>
    <lineage>
        <taxon>Bacteria</taxon>
        <taxon>Bacillati</taxon>
        <taxon>Bacillota</taxon>
        <taxon>Clostridia</taxon>
        <taxon>Candidatus Pullichristensenella</taxon>
    </lineage>
</organism>
<reference evidence="1" key="1">
    <citation type="submission" date="2020-10" db="EMBL/GenBank/DDBJ databases">
        <authorList>
            <person name="Gilroy R."/>
        </authorList>
    </citation>
    <scope>NUCLEOTIDE SEQUENCE</scope>
    <source>
        <strain evidence="1">ChiHcec3-11533</strain>
    </source>
</reference>
<dbReference type="EMBL" id="DVMU01000062">
    <property type="protein sequence ID" value="HIU33469.1"/>
    <property type="molecule type" value="Genomic_DNA"/>
</dbReference>
<dbReference type="Proteomes" id="UP000824072">
    <property type="component" value="Unassembled WGS sequence"/>
</dbReference>
<gene>
    <name evidence="1" type="ORF">IAB02_02815</name>
</gene>
<reference evidence="1" key="2">
    <citation type="journal article" date="2021" name="PeerJ">
        <title>Extensive microbial diversity within the chicken gut microbiome revealed by metagenomics and culture.</title>
        <authorList>
            <person name="Gilroy R."/>
            <person name="Ravi A."/>
            <person name="Getino M."/>
            <person name="Pursley I."/>
            <person name="Horton D.L."/>
            <person name="Alikhan N.F."/>
            <person name="Baker D."/>
            <person name="Gharbi K."/>
            <person name="Hall N."/>
            <person name="Watson M."/>
            <person name="Adriaenssens E.M."/>
            <person name="Foster-Nyarko E."/>
            <person name="Jarju S."/>
            <person name="Secka A."/>
            <person name="Antonio M."/>
            <person name="Oren A."/>
            <person name="Chaudhuri R.R."/>
            <person name="La Ragione R."/>
            <person name="Hildebrand F."/>
            <person name="Pallen M.J."/>
        </authorList>
    </citation>
    <scope>NUCLEOTIDE SEQUENCE</scope>
    <source>
        <strain evidence="1">ChiHcec3-11533</strain>
    </source>
</reference>
<name>A0A9D1ICH0_9FIRM</name>
<protein>
    <submittedName>
        <fullName evidence="1">Uncharacterized protein</fullName>
    </submittedName>
</protein>
<proteinExistence type="predicted"/>
<comment type="caution">
    <text evidence="1">The sequence shown here is derived from an EMBL/GenBank/DDBJ whole genome shotgun (WGS) entry which is preliminary data.</text>
</comment>
<accession>A0A9D1ICH0</accession>